<feature type="transmembrane region" description="Helical" evidence="2">
    <location>
        <begin position="253"/>
        <end position="271"/>
    </location>
</feature>
<organism evidence="3 4">
    <name type="scientific">Candidatus Borkfalkia avicola</name>
    <dbReference type="NCBI Taxonomy" id="2838503"/>
    <lineage>
        <taxon>Bacteria</taxon>
        <taxon>Bacillati</taxon>
        <taxon>Bacillota</taxon>
        <taxon>Clostridia</taxon>
        <taxon>Christensenellales</taxon>
        <taxon>Christensenellaceae</taxon>
        <taxon>Candidatus Borkfalkia</taxon>
    </lineage>
</organism>
<evidence type="ECO:0000256" key="2">
    <source>
        <dbReference type="SAM" id="Phobius"/>
    </source>
</evidence>
<feature type="region of interest" description="Disordered" evidence="1">
    <location>
        <begin position="51"/>
        <end position="76"/>
    </location>
</feature>
<comment type="caution">
    <text evidence="3">The sequence shown here is derived from an EMBL/GenBank/DDBJ whole genome shotgun (WGS) entry which is preliminary data.</text>
</comment>
<evidence type="ECO:0000313" key="3">
    <source>
        <dbReference type="EMBL" id="HIZ09983.1"/>
    </source>
</evidence>
<feature type="transmembrane region" description="Helical" evidence="2">
    <location>
        <begin position="172"/>
        <end position="194"/>
    </location>
</feature>
<name>A0A9D2D7F5_9FIRM</name>
<keyword evidence="2" id="KW-1133">Transmembrane helix</keyword>
<evidence type="ECO:0000256" key="1">
    <source>
        <dbReference type="SAM" id="MobiDB-lite"/>
    </source>
</evidence>
<keyword evidence="2" id="KW-0812">Transmembrane</keyword>
<keyword evidence="2" id="KW-0472">Membrane</keyword>
<reference evidence="3" key="2">
    <citation type="submission" date="2021-04" db="EMBL/GenBank/DDBJ databases">
        <authorList>
            <person name="Gilroy R."/>
        </authorList>
    </citation>
    <scope>NUCLEOTIDE SEQUENCE</scope>
    <source>
        <strain evidence="3">CHK192-19661</strain>
    </source>
</reference>
<accession>A0A9D2D7F5</accession>
<dbReference type="EMBL" id="DXCF01000030">
    <property type="protein sequence ID" value="HIZ09983.1"/>
    <property type="molecule type" value="Genomic_DNA"/>
</dbReference>
<dbReference type="Proteomes" id="UP000824025">
    <property type="component" value="Unassembled WGS sequence"/>
</dbReference>
<evidence type="ECO:0000313" key="4">
    <source>
        <dbReference type="Proteomes" id="UP000824025"/>
    </source>
</evidence>
<feature type="transmembrane region" description="Helical" evidence="2">
    <location>
        <begin position="309"/>
        <end position="328"/>
    </location>
</feature>
<dbReference type="AlphaFoldDB" id="A0A9D2D7F5"/>
<proteinExistence type="predicted"/>
<sequence length="340" mass="37429">MKICKNCGRETTDDKVRCPHCGYLFESDMDDMLRRMRSNLDSYKQEMAVAAPPQGAPVPAQQNAAPQGAAQPYAQQTSDKERFELLTEVAQLKGEVNALHGEISRMQAARAQYEQPPQGAQQPAVVYAQPQYAVNTVPVSGVPGQNGYGYANYATPRPQSAAVRKARSGNRIFLSVVSLLLLGLSIGMFFLTWADWSGVTFKGFDGIRYILGSGQDTGFAAYLELIRLKDFGGSEIVANICENLCYYVVRYGTVVYAAFLVLGFPLLFSMFGRISCKGWHRFVAWMSFIVGALLFGIFCWVSGFSTVTLWFMIGAGANFVRGLFLAFYKGKHARGKGGLQ</sequence>
<gene>
    <name evidence="3" type="ORF">H9726_05800</name>
</gene>
<reference evidence="3" key="1">
    <citation type="journal article" date="2021" name="PeerJ">
        <title>Extensive microbial diversity within the chicken gut microbiome revealed by metagenomics and culture.</title>
        <authorList>
            <person name="Gilroy R."/>
            <person name="Ravi A."/>
            <person name="Getino M."/>
            <person name="Pursley I."/>
            <person name="Horton D.L."/>
            <person name="Alikhan N.F."/>
            <person name="Baker D."/>
            <person name="Gharbi K."/>
            <person name="Hall N."/>
            <person name="Watson M."/>
            <person name="Adriaenssens E.M."/>
            <person name="Foster-Nyarko E."/>
            <person name="Jarju S."/>
            <person name="Secka A."/>
            <person name="Antonio M."/>
            <person name="Oren A."/>
            <person name="Chaudhuri R.R."/>
            <person name="La Ragione R."/>
            <person name="Hildebrand F."/>
            <person name="Pallen M.J."/>
        </authorList>
    </citation>
    <scope>NUCLEOTIDE SEQUENCE</scope>
    <source>
        <strain evidence="3">CHK192-19661</strain>
    </source>
</reference>
<feature type="transmembrane region" description="Helical" evidence="2">
    <location>
        <begin position="283"/>
        <end position="303"/>
    </location>
</feature>
<protein>
    <submittedName>
        <fullName evidence="3">Uncharacterized protein</fullName>
    </submittedName>
</protein>